<protein>
    <submittedName>
        <fullName evidence="5">Uncharacterized protein</fullName>
    </submittedName>
</protein>
<dbReference type="Proteomes" id="UP000712281">
    <property type="component" value="Unassembled WGS sequence"/>
</dbReference>
<evidence type="ECO:0000313" key="5">
    <source>
        <dbReference type="EMBL" id="KAF2540818.1"/>
    </source>
</evidence>
<keyword evidence="2" id="KW-0813">Transport</keyword>
<keyword evidence="4" id="KW-0472">Membrane</keyword>
<dbReference type="AlphaFoldDB" id="A0A8S9G914"/>
<evidence type="ECO:0000256" key="2">
    <source>
        <dbReference type="ARBA" id="ARBA00022448"/>
    </source>
</evidence>
<comment type="caution">
    <text evidence="5">The sequence shown here is derived from an EMBL/GenBank/DDBJ whole genome shotgun (WGS) entry which is preliminary data.</text>
</comment>
<evidence type="ECO:0000313" key="6">
    <source>
        <dbReference type="Proteomes" id="UP000712281"/>
    </source>
</evidence>
<evidence type="ECO:0000256" key="1">
    <source>
        <dbReference type="ARBA" id="ARBA00004308"/>
    </source>
</evidence>
<sequence length="152" mass="17223">MSGHNSKYFSTTKLKEELNSQYKILSVICHFYDSDLLSFIRVDAEVGDHDKTCFGQKHRDQLLLEFKDYATEVDVDFVREGCSYESIIATLCESVDTLDEPEAKAFMIWIIGDMQKESTLDFLAASNMFFTEAKKCSVGQPGVNMCSQDSNP</sequence>
<organism evidence="5 6">
    <name type="scientific">Brassica cretica</name>
    <name type="common">Mustard</name>
    <dbReference type="NCBI Taxonomy" id="69181"/>
    <lineage>
        <taxon>Eukaryota</taxon>
        <taxon>Viridiplantae</taxon>
        <taxon>Streptophyta</taxon>
        <taxon>Embryophyta</taxon>
        <taxon>Tracheophyta</taxon>
        <taxon>Spermatophyta</taxon>
        <taxon>Magnoliopsida</taxon>
        <taxon>eudicotyledons</taxon>
        <taxon>Gunneridae</taxon>
        <taxon>Pentapetalae</taxon>
        <taxon>rosids</taxon>
        <taxon>malvids</taxon>
        <taxon>Brassicales</taxon>
        <taxon>Brassicaceae</taxon>
        <taxon>Brassiceae</taxon>
        <taxon>Brassica</taxon>
    </lineage>
</organism>
<name>A0A8S9G914_BRACR</name>
<comment type="subcellular location">
    <subcellularLocation>
        <location evidence="1">Endomembrane system</location>
    </subcellularLocation>
</comment>
<dbReference type="InterPro" id="IPR026739">
    <property type="entry name" value="AP_beta"/>
</dbReference>
<accession>A0A8S9G914</accession>
<dbReference type="PANTHER" id="PTHR11134">
    <property type="entry name" value="ADAPTOR COMPLEX SUBUNIT BETA FAMILY MEMBER"/>
    <property type="match status" value="1"/>
</dbReference>
<evidence type="ECO:0000256" key="3">
    <source>
        <dbReference type="ARBA" id="ARBA00022927"/>
    </source>
</evidence>
<proteinExistence type="predicted"/>
<evidence type="ECO:0000256" key="4">
    <source>
        <dbReference type="ARBA" id="ARBA00023136"/>
    </source>
</evidence>
<dbReference type="GO" id="GO:0012505">
    <property type="term" value="C:endomembrane system"/>
    <property type="evidence" value="ECO:0007669"/>
    <property type="project" value="UniProtKB-SubCell"/>
</dbReference>
<dbReference type="EMBL" id="QGKW02002005">
    <property type="protein sequence ID" value="KAF2540818.1"/>
    <property type="molecule type" value="Genomic_DNA"/>
</dbReference>
<keyword evidence="3" id="KW-0653">Protein transport</keyword>
<gene>
    <name evidence="5" type="ORF">F2Q68_00029894</name>
</gene>
<dbReference type="GO" id="GO:0016192">
    <property type="term" value="P:vesicle-mediated transport"/>
    <property type="evidence" value="ECO:0007669"/>
    <property type="project" value="InterPro"/>
</dbReference>
<dbReference type="GO" id="GO:0015031">
    <property type="term" value="P:protein transport"/>
    <property type="evidence" value="ECO:0007669"/>
    <property type="project" value="UniProtKB-KW"/>
</dbReference>
<reference evidence="5" key="1">
    <citation type="submission" date="2019-12" db="EMBL/GenBank/DDBJ databases">
        <title>Genome sequencing and annotation of Brassica cretica.</title>
        <authorList>
            <person name="Studholme D.J."/>
            <person name="Sarris P.F."/>
        </authorList>
    </citation>
    <scope>NUCLEOTIDE SEQUENCE</scope>
    <source>
        <strain evidence="5">PFS-001/15</strain>
        <tissue evidence="5">Leaf</tissue>
    </source>
</reference>